<keyword evidence="6 11" id="KW-0067">ATP-binding</keyword>
<dbReference type="Proteomes" id="UP000070467">
    <property type="component" value="Unassembled WGS sequence"/>
</dbReference>
<evidence type="ECO:0000256" key="9">
    <source>
        <dbReference type="ARBA" id="ARBA00023136"/>
    </source>
</evidence>
<keyword evidence="3" id="KW-1003">Cell membrane</keyword>
<evidence type="ECO:0000259" key="10">
    <source>
        <dbReference type="PROSITE" id="PS50893"/>
    </source>
</evidence>
<keyword evidence="5" id="KW-0547">Nucleotide-binding</keyword>
<keyword evidence="8" id="KW-0406">Ion transport</keyword>
<organism evidence="11 12">
    <name type="scientific">Gemelliphila asaccharolytica</name>
    <dbReference type="NCBI Taxonomy" id="502393"/>
    <lineage>
        <taxon>Bacteria</taxon>
        <taxon>Bacillati</taxon>
        <taxon>Bacillota</taxon>
        <taxon>Bacilli</taxon>
        <taxon>Bacillales</taxon>
        <taxon>Gemellaceae</taxon>
        <taxon>Gemelliphila</taxon>
    </lineage>
</organism>
<sequence>MSNIIELKNVSFSYEKNKKIIDNVNIDIKSGEITTIIGKNGCGKTTLLHLIANNKKNFSGDILIKGNKIKSYSRKDLAKLISVVYQKNTIPQELTVEEVVAYGRLAHQKNIFSKKTLEDKEKIKNALLVTDLFDMKEERVENLSGGQMQRVFIAMAVAQDTDILLLDEPTSYLDIKYQKEVMQLVKKLNEEHKKTVVMVLHDINQALKYSHNIIAMQKGKILRYDKKEKFYDKELLSNMYEMDIKILDDNKTILTW</sequence>
<gene>
    <name evidence="11" type="ORF">HMPREF1871_00732</name>
</gene>
<reference evidence="11 12" key="1">
    <citation type="submission" date="2016-01" db="EMBL/GenBank/DDBJ databases">
        <authorList>
            <person name="Mitreva M."/>
            <person name="Pepin K.H."/>
            <person name="Mihindukulasuriya K.A."/>
            <person name="Fulton R."/>
            <person name="Fronick C."/>
            <person name="O'Laughlin M."/>
            <person name="Miner T."/>
            <person name="Herter B."/>
            <person name="Rosa B.A."/>
            <person name="Cordes M."/>
            <person name="Tomlinson C."/>
            <person name="Wollam A."/>
            <person name="Palsikar V.B."/>
            <person name="Mardis E.R."/>
            <person name="Wilson R.K."/>
        </authorList>
    </citation>
    <scope>NUCLEOTIDE SEQUENCE [LARGE SCALE GENOMIC DNA]</scope>
    <source>
        <strain evidence="11 12">KA00071</strain>
    </source>
</reference>
<keyword evidence="7" id="KW-0408">Iron</keyword>
<evidence type="ECO:0000256" key="4">
    <source>
        <dbReference type="ARBA" id="ARBA00022496"/>
    </source>
</evidence>
<dbReference type="CDD" id="cd03214">
    <property type="entry name" value="ABC_Iron-Siderophores_B12_Hemin"/>
    <property type="match status" value="1"/>
</dbReference>
<dbReference type="PANTHER" id="PTHR42771:SF10">
    <property type="entry name" value="FERRICHROME TRANSPORT ATP-BINDING PROTEIN FHUC"/>
    <property type="match status" value="1"/>
</dbReference>
<evidence type="ECO:0000313" key="11">
    <source>
        <dbReference type="EMBL" id="KXB57876.1"/>
    </source>
</evidence>
<evidence type="ECO:0000256" key="1">
    <source>
        <dbReference type="ARBA" id="ARBA00004202"/>
    </source>
</evidence>
<proteinExistence type="predicted"/>
<dbReference type="InterPro" id="IPR027417">
    <property type="entry name" value="P-loop_NTPase"/>
</dbReference>
<feature type="domain" description="ABC transporter" evidence="10">
    <location>
        <begin position="5"/>
        <end position="243"/>
    </location>
</feature>
<evidence type="ECO:0000313" key="12">
    <source>
        <dbReference type="Proteomes" id="UP000070467"/>
    </source>
</evidence>
<dbReference type="EMBL" id="LSDB01000029">
    <property type="protein sequence ID" value="KXB57876.1"/>
    <property type="molecule type" value="Genomic_DNA"/>
</dbReference>
<dbReference type="RefSeq" id="WP_066130138.1">
    <property type="nucleotide sequence ID" value="NZ_KQ959879.1"/>
</dbReference>
<evidence type="ECO:0000256" key="8">
    <source>
        <dbReference type="ARBA" id="ARBA00023065"/>
    </source>
</evidence>
<dbReference type="PROSITE" id="PS50893">
    <property type="entry name" value="ABC_TRANSPORTER_2"/>
    <property type="match status" value="1"/>
</dbReference>
<dbReference type="GO" id="GO:0005524">
    <property type="term" value="F:ATP binding"/>
    <property type="evidence" value="ECO:0007669"/>
    <property type="project" value="UniProtKB-KW"/>
</dbReference>
<accession>A0ABR5TLN6</accession>
<dbReference type="InterPro" id="IPR017871">
    <property type="entry name" value="ABC_transporter-like_CS"/>
</dbReference>
<dbReference type="Gene3D" id="3.40.50.300">
    <property type="entry name" value="P-loop containing nucleotide triphosphate hydrolases"/>
    <property type="match status" value="1"/>
</dbReference>
<dbReference type="SMART" id="SM00382">
    <property type="entry name" value="AAA"/>
    <property type="match status" value="1"/>
</dbReference>
<comment type="caution">
    <text evidence="11">The sequence shown here is derived from an EMBL/GenBank/DDBJ whole genome shotgun (WGS) entry which is preliminary data.</text>
</comment>
<dbReference type="PROSITE" id="PS00211">
    <property type="entry name" value="ABC_TRANSPORTER_1"/>
    <property type="match status" value="1"/>
</dbReference>
<evidence type="ECO:0000256" key="2">
    <source>
        <dbReference type="ARBA" id="ARBA00022448"/>
    </source>
</evidence>
<comment type="subcellular location">
    <subcellularLocation>
        <location evidence="1">Cell membrane</location>
        <topology evidence="1">Peripheral membrane protein</topology>
    </subcellularLocation>
</comment>
<dbReference type="InterPro" id="IPR003593">
    <property type="entry name" value="AAA+_ATPase"/>
</dbReference>
<keyword evidence="4" id="KW-0410">Iron transport</keyword>
<evidence type="ECO:0000256" key="7">
    <source>
        <dbReference type="ARBA" id="ARBA00023004"/>
    </source>
</evidence>
<name>A0ABR5TLN6_9BACL</name>
<dbReference type="Pfam" id="PF00005">
    <property type="entry name" value="ABC_tran"/>
    <property type="match status" value="1"/>
</dbReference>
<evidence type="ECO:0000256" key="3">
    <source>
        <dbReference type="ARBA" id="ARBA00022475"/>
    </source>
</evidence>
<dbReference type="PANTHER" id="PTHR42771">
    <property type="entry name" value="IRON(3+)-HYDROXAMATE IMPORT ATP-BINDING PROTEIN FHUC"/>
    <property type="match status" value="1"/>
</dbReference>
<dbReference type="SUPFAM" id="SSF52540">
    <property type="entry name" value="P-loop containing nucleoside triphosphate hydrolases"/>
    <property type="match status" value="1"/>
</dbReference>
<dbReference type="InterPro" id="IPR051535">
    <property type="entry name" value="Siderophore_ABC-ATPase"/>
</dbReference>
<evidence type="ECO:0000256" key="5">
    <source>
        <dbReference type="ARBA" id="ARBA00022741"/>
    </source>
</evidence>
<keyword evidence="2" id="KW-0813">Transport</keyword>
<keyword evidence="12" id="KW-1185">Reference proteome</keyword>
<evidence type="ECO:0000256" key="6">
    <source>
        <dbReference type="ARBA" id="ARBA00022840"/>
    </source>
</evidence>
<dbReference type="InterPro" id="IPR003439">
    <property type="entry name" value="ABC_transporter-like_ATP-bd"/>
</dbReference>
<keyword evidence="9" id="KW-0472">Membrane</keyword>
<protein>
    <submittedName>
        <fullName evidence="11">Ferrichrome ABC transporter, ATP-binding protein FhuC</fullName>
    </submittedName>
</protein>